<organism evidence="1">
    <name type="scientific">Rhizophora mucronata</name>
    <name type="common">Asiatic mangrove</name>
    <dbReference type="NCBI Taxonomy" id="61149"/>
    <lineage>
        <taxon>Eukaryota</taxon>
        <taxon>Viridiplantae</taxon>
        <taxon>Streptophyta</taxon>
        <taxon>Embryophyta</taxon>
        <taxon>Tracheophyta</taxon>
        <taxon>Spermatophyta</taxon>
        <taxon>Magnoliopsida</taxon>
        <taxon>eudicotyledons</taxon>
        <taxon>Gunneridae</taxon>
        <taxon>Pentapetalae</taxon>
        <taxon>rosids</taxon>
        <taxon>fabids</taxon>
        <taxon>Malpighiales</taxon>
        <taxon>Rhizophoraceae</taxon>
        <taxon>Rhizophora</taxon>
    </lineage>
</organism>
<sequence>MMKPPTFNHCHTPYIITQLTKNIDPEFIQTLCNHSATSLSLRSFQ</sequence>
<name>A0A2P2NIW0_RHIMU</name>
<accession>A0A2P2NIW0</accession>
<evidence type="ECO:0000313" key="1">
    <source>
        <dbReference type="EMBL" id="MBX42379.1"/>
    </source>
</evidence>
<dbReference type="EMBL" id="GGEC01061895">
    <property type="protein sequence ID" value="MBX42379.1"/>
    <property type="molecule type" value="Transcribed_RNA"/>
</dbReference>
<protein>
    <submittedName>
        <fullName evidence="1">Uncharacterized protein</fullName>
    </submittedName>
</protein>
<reference evidence="1" key="1">
    <citation type="submission" date="2018-02" db="EMBL/GenBank/DDBJ databases">
        <title>Rhizophora mucronata_Transcriptome.</title>
        <authorList>
            <person name="Meera S.P."/>
            <person name="Sreeshan A."/>
            <person name="Augustine A."/>
        </authorList>
    </citation>
    <scope>NUCLEOTIDE SEQUENCE</scope>
    <source>
        <tissue evidence="1">Leaf</tissue>
    </source>
</reference>
<dbReference type="AlphaFoldDB" id="A0A2P2NIW0"/>
<proteinExistence type="predicted"/>